<evidence type="ECO:0000259" key="1">
    <source>
        <dbReference type="Pfam" id="PF04321"/>
    </source>
</evidence>
<evidence type="ECO:0000313" key="2">
    <source>
        <dbReference type="EMBL" id="NUW32614.1"/>
    </source>
</evidence>
<dbReference type="InterPro" id="IPR036291">
    <property type="entry name" value="NAD(P)-bd_dom_sf"/>
</dbReference>
<keyword evidence="3" id="KW-1185">Reference proteome</keyword>
<proteinExistence type="predicted"/>
<accession>A0A7Y6M3V6</accession>
<sequence>MRSVLITGANGGGGRALSERLAARGFAVHACGRGAELDMDVTEPSGVERVAEQVAADVGGDGLHAVINR</sequence>
<protein>
    <submittedName>
        <fullName evidence="2">Sugar nucleotide-binding protein</fullName>
    </submittedName>
</protein>
<dbReference type="EMBL" id="JABWGN010000005">
    <property type="protein sequence ID" value="NUW32614.1"/>
    <property type="molecule type" value="Genomic_DNA"/>
</dbReference>
<gene>
    <name evidence="2" type="ORF">HTZ77_14400</name>
</gene>
<dbReference type="Pfam" id="PF04321">
    <property type="entry name" value="RmlD_sub_bind"/>
    <property type="match status" value="1"/>
</dbReference>
<evidence type="ECO:0000313" key="3">
    <source>
        <dbReference type="Proteomes" id="UP000586042"/>
    </source>
</evidence>
<dbReference type="Proteomes" id="UP000586042">
    <property type="component" value="Unassembled WGS sequence"/>
</dbReference>
<organism evidence="2 3">
    <name type="scientific">Nonomuraea montanisoli</name>
    <dbReference type="NCBI Taxonomy" id="2741721"/>
    <lineage>
        <taxon>Bacteria</taxon>
        <taxon>Bacillati</taxon>
        <taxon>Actinomycetota</taxon>
        <taxon>Actinomycetes</taxon>
        <taxon>Streptosporangiales</taxon>
        <taxon>Streptosporangiaceae</taxon>
        <taxon>Nonomuraea</taxon>
    </lineage>
</organism>
<dbReference type="SUPFAM" id="SSF51735">
    <property type="entry name" value="NAD(P)-binding Rossmann-fold domains"/>
    <property type="match status" value="1"/>
</dbReference>
<name>A0A7Y6M3V6_9ACTN</name>
<comment type="caution">
    <text evidence="2">The sequence shown here is derived from an EMBL/GenBank/DDBJ whole genome shotgun (WGS) entry which is preliminary data.</text>
</comment>
<feature type="domain" description="RmlD-like substrate binding" evidence="1">
    <location>
        <begin position="3"/>
        <end position="58"/>
    </location>
</feature>
<dbReference type="Gene3D" id="3.40.50.720">
    <property type="entry name" value="NAD(P)-binding Rossmann-like Domain"/>
    <property type="match status" value="1"/>
</dbReference>
<reference evidence="2 3" key="1">
    <citation type="submission" date="2020-06" db="EMBL/GenBank/DDBJ databases">
        <title>Nonomuraea sp. SMC257, a novel actinomycete isolated from soil.</title>
        <authorList>
            <person name="Chanama M."/>
        </authorList>
    </citation>
    <scope>NUCLEOTIDE SEQUENCE [LARGE SCALE GENOMIC DNA]</scope>
    <source>
        <strain evidence="2 3">SMC257</strain>
    </source>
</reference>
<dbReference type="InterPro" id="IPR029903">
    <property type="entry name" value="RmlD-like-bd"/>
</dbReference>
<dbReference type="AlphaFoldDB" id="A0A7Y6M3V6"/>
<dbReference type="RefSeq" id="WP_175590056.1">
    <property type="nucleotide sequence ID" value="NZ_JABWGN010000005.1"/>
</dbReference>